<dbReference type="SUPFAM" id="SSF109755">
    <property type="entry name" value="PhoU-like"/>
    <property type="match status" value="1"/>
</dbReference>
<dbReference type="AlphaFoldDB" id="A0A3T0E6J8"/>
<feature type="domain" description="PhoU" evidence="9">
    <location>
        <begin position="27"/>
        <end position="114"/>
    </location>
</feature>
<sequence length="238" mass="26093">MNSPAQQGHHIVKAFSEELEQLSASVATMGGLAESMISDAIDAIITRDSDLALEVVERDKRIDALQHDVERQIIRLLALRQPLAWDLRVCIAALKISADLERVGDLAKNIARRTRALNEAEPLALTKSVERMGRLVQRHLHEVLDAYVSGEIAGAVGVWERDDDVDEHYNALFRELLTCMAGDPQLIGPGTHLLFIAKNLERVGDHATNIAELVHYAVTGSELTAERPKGTPLESGAS</sequence>
<evidence type="ECO:0000256" key="1">
    <source>
        <dbReference type="ARBA" id="ARBA00004496"/>
    </source>
</evidence>
<comment type="subunit">
    <text evidence="3 8">Homodimer.</text>
</comment>
<keyword evidence="6 8" id="KW-0592">Phosphate transport</keyword>
<dbReference type="FunFam" id="1.20.58.220:FF:000004">
    <property type="entry name" value="Phosphate-specific transport system accessory protein PhoU"/>
    <property type="match status" value="1"/>
</dbReference>
<dbReference type="GO" id="GO:0006817">
    <property type="term" value="P:phosphate ion transport"/>
    <property type="evidence" value="ECO:0007669"/>
    <property type="project" value="UniProtKB-KW"/>
</dbReference>
<name>A0A3T0E6J8_9PROT</name>
<dbReference type="PANTHER" id="PTHR42930">
    <property type="entry name" value="PHOSPHATE-SPECIFIC TRANSPORT SYSTEM ACCESSORY PROTEIN PHOU"/>
    <property type="match status" value="1"/>
</dbReference>
<proteinExistence type="inferred from homology"/>
<feature type="domain" description="PhoU" evidence="9">
    <location>
        <begin position="129"/>
        <end position="214"/>
    </location>
</feature>
<evidence type="ECO:0000256" key="3">
    <source>
        <dbReference type="ARBA" id="ARBA00011738"/>
    </source>
</evidence>
<dbReference type="GO" id="GO:0045936">
    <property type="term" value="P:negative regulation of phosphate metabolic process"/>
    <property type="evidence" value="ECO:0007669"/>
    <property type="project" value="InterPro"/>
</dbReference>
<dbReference type="InterPro" id="IPR038078">
    <property type="entry name" value="PhoU-like_sf"/>
</dbReference>
<comment type="function">
    <text evidence="7 8">Plays a role in the regulation of phosphate uptake.</text>
</comment>
<dbReference type="PANTHER" id="PTHR42930:SF3">
    <property type="entry name" value="PHOSPHATE-SPECIFIC TRANSPORT SYSTEM ACCESSORY PROTEIN PHOU"/>
    <property type="match status" value="1"/>
</dbReference>
<dbReference type="Proteomes" id="UP000286954">
    <property type="component" value="Chromosome"/>
</dbReference>
<keyword evidence="11" id="KW-1185">Reference proteome</keyword>
<dbReference type="OrthoDB" id="9814256at2"/>
<dbReference type="KEGG" id="gak:X907_0463"/>
<evidence type="ECO:0000256" key="8">
    <source>
        <dbReference type="PIRNR" id="PIRNR003107"/>
    </source>
</evidence>
<evidence type="ECO:0000313" key="11">
    <source>
        <dbReference type="Proteomes" id="UP000286954"/>
    </source>
</evidence>
<dbReference type="NCBIfam" id="TIGR02135">
    <property type="entry name" value="phoU_full"/>
    <property type="match status" value="1"/>
</dbReference>
<reference evidence="10 11" key="1">
    <citation type="submission" date="2016-12" db="EMBL/GenBank/DDBJ databases">
        <title>The genome of dimorphic prosthecate Glycocaulis alkaliphilus 6b-8t, isolated from crude oil dictates its adaptability in petroleum environments.</title>
        <authorList>
            <person name="Wu X.-L."/>
            <person name="Geng S."/>
        </authorList>
    </citation>
    <scope>NUCLEOTIDE SEQUENCE [LARGE SCALE GENOMIC DNA]</scope>
    <source>
        <strain evidence="10 11">6B-8</strain>
    </source>
</reference>
<dbReference type="GO" id="GO:0030643">
    <property type="term" value="P:intracellular phosphate ion homeostasis"/>
    <property type="evidence" value="ECO:0007669"/>
    <property type="project" value="InterPro"/>
</dbReference>
<evidence type="ECO:0000256" key="6">
    <source>
        <dbReference type="ARBA" id="ARBA00022592"/>
    </source>
</evidence>
<accession>A0A3T0E6J8</accession>
<dbReference type="InterPro" id="IPR028366">
    <property type="entry name" value="PhoU"/>
</dbReference>
<evidence type="ECO:0000256" key="2">
    <source>
        <dbReference type="ARBA" id="ARBA00008107"/>
    </source>
</evidence>
<comment type="similarity">
    <text evidence="2 8">Belongs to the PhoU family.</text>
</comment>
<protein>
    <recommendedName>
        <fullName evidence="8">Phosphate-specific transport system accessory protein PhoU</fullName>
    </recommendedName>
</protein>
<dbReference type="EMBL" id="CP018911">
    <property type="protein sequence ID" value="AZU03011.1"/>
    <property type="molecule type" value="Genomic_DNA"/>
</dbReference>
<dbReference type="GO" id="GO:0005737">
    <property type="term" value="C:cytoplasm"/>
    <property type="evidence" value="ECO:0007669"/>
    <property type="project" value="UniProtKB-SubCell"/>
</dbReference>
<dbReference type="PIRSF" id="PIRSF003107">
    <property type="entry name" value="PhoU"/>
    <property type="match status" value="1"/>
</dbReference>
<dbReference type="InterPro" id="IPR026022">
    <property type="entry name" value="PhoU_dom"/>
</dbReference>
<keyword evidence="4 8" id="KW-0813">Transport</keyword>
<dbReference type="Gene3D" id="1.20.58.220">
    <property type="entry name" value="Phosphate transport system protein phou homolog 2, domain 2"/>
    <property type="match status" value="2"/>
</dbReference>
<gene>
    <name evidence="10" type="ORF">X907_0463</name>
</gene>
<evidence type="ECO:0000256" key="4">
    <source>
        <dbReference type="ARBA" id="ARBA00022448"/>
    </source>
</evidence>
<comment type="subcellular location">
    <subcellularLocation>
        <location evidence="1 8">Cytoplasm</location>
    </subcellularLocation>
</comment>
<keyword evidence="5 8" id="KW-0963">Cytoplasm</keyword>
<organism evidence="10 11">
    <name type="scientific">Glycocaulis alkaliphilus</name>
    <dbReference type="NCBI Taxonomy" id="1434191"/>
    <lineage>
        <taxon>Bacteria</taxon>
        <taxon>Pseudomonadati</taxon>
        <taxon>Pseudomonadota</taxon>
        <taxon>Alphaproteobacteria</taxon>
        <taxon>Maricaulales</taxon>
        <taxon>Maricaulaceae</taxon>
        <taxon>Glycocaulis</taxon>
    </lineage>
</organism>
<dbReference type="Pfam" id="PF01895">
    <property type="entry name" value="PhoU"/>
    <property type="match status" value="2"/>
</dbReference>
<dbReference type="RefSeq" id="WP_127565440.1">
    <property type="nucleotide sequence ID" value="NZ_BMFB01000002.1"/>
</dbReference>
<evidence type="ECO:0000256" key="7">
    <source>
        <dbReference type="ARBA" id="ARBA00056181"/>
    </source>
</evidence>
<evidence type="ECO:0000259" key="9">
    <source>
        <dbReference type="Pfam" id="PF01895"/>
    </source>
</evidence>
<evidence type="ECO:0000313" key="10">
    <source>
        <dbReference type="EMBL" id="AZU03011.1"/>
    </source>
</evidence>
<evidence type="ECO:0000256" key="5">
    <source>
        <dbReference type="ARBA" id="ARBA00022490"/>
    </source>
</evidence>